<dbReference type="InterPro" id="IPR004328">
    <property type="entry name" value="BRO1_dom"/>
</dbReference>
<organism evidence="5 6">
    <name type="scientific">Mycena indigotica</name>
    <dbReference type="NCBI Taxonomy" id="2126181"/>
    <lineage>
        <taxon>Eukaryota</taxon>
        <taxon>Fungi</taxon>
        <taxon>Dikarya</taxon>
        <taxon>Basidiomycota</taxon>
        <taxon>Agaricomycotina</taxon>
        <taxon>Agaricomycetes</taxon>
        <taxon>Agaricomycetidae</taxon>
        <taxon>Agaricales</taxon>
        <taxon>Marasmiineae</taxon>
        <taxon>Mycenaceae</taxon>
        <taxon>Mycena</taxon>
    </lineage>
</organism>
<dbReference type="Proteomes" id="UP000636479">
    <property type="component" value="Unassembled WGS sequence"/>
</dbReference>
<comment type="similarity">
    <text evidence="1">Belongs to the palA/RIM20 family.</text>
</comment>
<comment type="caution">
    <text evidence="5">The sequence shown here is derived from an EMBL/GenBank/DDBJ whole genome shotgun (WGS) entry which is preliminary data.</text>
</comment>
<dbReference type="EMBL" id="JACAZF010000002">
    <property type="protein sequence ID" value="KAF7312299.1"/>
    <property type="molecule type" value="Genomic_DNA"/>
</dbReference>
<dbReference type="Gene3D" id="1.20.120.560">
    <property type="entry name" value="alix/aip1 in complex with the ypdl late domain"/>
    <property type="match status" value="1"/>
</dbReference>
<proteinExistence type="inferred from homology"/>
<dbReference type="Pfam" id="PF03097">
    <property type="entry name" value="BRO1"/>
    <property type="match status" value="1"/>
</dbReference>
<keyword evidence="2" id="KW-0175">Coiled coil</keyword>
<dbReference type="RefSeq" id="XP_037224407.1">
    <property type="nucleotide sequence ID" value="XM_037359312.1"/>
</dbReference>
<protein>
    <submittedName>
        <fullName evidence="5">pH-response regulator protein palA/RIM20</fullName>
    </submittedName>
</protein>
<dbReference type="GeneID" id="59341828"/>
<name>A0A8H6WB62_9AGAR</name>
<dbReference type="OrthoDB" id="64867at2759"/>
<sequence length="763" mass="85793">MSNLLTIPFKKSYALDIKEPVRNYLLHHNAAHPDAFRDDIARWQSLRNQTLGGTVHVDRVNAALSYHAQLLSIISKLPQDIGLEIAYAHVFSPSSVPVTLRNLSFERAAVIFNLAALYSQLAASEDRSNSDGIKRAIPYYQQAAGTFNYLRTSVLPKVAFSEDDEENPLDLSLPFVHGLEWLMLAQAQECWWQNAKLSKQLQESTFGQARSPRCAATLYQSAIETIHAASPPITPLFPNGWLAHIDAKRYHFEAVAQYRQSLAELEGSHYGAEIARLDLARSASKKAYEGARRGKVAPAVVQDVQSLLDSLQKDFARAERDNYLIYHDDVPAASALPLISPSDIAKPTVVPGLSNPDSLIGREGPLFADLIGWGARAAIDIYNDRKSHLVQDRISEAAQRLKDTADENLREQNLPSALEALERSSGLPPSLLQKAEQVRREEGPARIEAALADRDRLARQDAVIISEAMDILDNEASEDEAVRSDPSYNRAPSYEANVELVEKERRFRDILARAAESDETVQQKWDDWEASIILLAGEESELEAVVPSTTISSSQDTESSKHARLLRVALEALDTLHRNLQDFVRRAQSLEAADDIHSRIVSAASGLERLAEVKPEIFEDVMDEELAKYDKFLDEVAKAESKQNELLADIKRYNDLFVQSRREDSSVKAREEALRSLEQSFQKYREIVKNLNEGIQFYNNLAQLFHEFKEECKVWALYRNSELHSLVRSMEAVTVKDQPSNQLPPMSDWGFEEVQLPPPPPRR</sequence>
<dbReference type="InterPro" id="IPR025304">
    <property type="entry name" value="ALIX_V_dom"/>
</dbReference>
<evidence type="ECO:0000256" key="3">
    <source>
        <dbReference type="SAM" id="MobiDB-lite"/>
    </source>
</evidence>
<accession>A0A8H6WB62</accession>
<dbReference type="SMART" id="SM01041">
    <property type="entry name" value="BRO1"/>
    <property type="match status" value="1"/>
</dbReference>
<dbReference type="PANTHER" id="PTHR23030:SF39">
    <property type="entry name" value="PROGRAMMED CELL DEATH 6-INTERACTING PROTEIN"/>
    <property type="match status" value="1"/>
</dbReference>
<evidence type="ECO:0000256" key="2">
    <source>
        <dbReference type="SAM" id="Coils"/>
    </source>
</evidence>
<keyword evidence="6" id="KW-1185">Reference proteome</keyword>
<dbReference type="Pfam" id="PF13949">
    <property type="entry name" value="ALIX_LYPXL_bnd"/>
    <property type="match status" value="1"/>
</dbReference>
<evidence type="ECO:0000313" key="5">
    <source>
        <dbReference type="EMBL" id="KAF7312299.1"/>
    </source>
</evidence>
<feature type="region of interest" description="Disordered" evidence="3">
    <location>
        <begin position="737"/>
        <end position="763"/>
    </location>
</feature>
<evidence type="ECO:0000256" key="1">
    <source>
        <dbReference type="ARBA" id="ARBA00038154"/>
    </source>
</evidence>
<dbReference type="AlphaFoldDB" id="A0A8H6WB62"/>
<dbReference type="InterPro" id="IPR038499">
    <property type="entry name" value="BRO1_sf"/>
</dbReference>
<feature type="coiled-coil region" evidence="2">
    <location>
        <begin position="622"/>
        <end position="694"/>
    </location>
</feature>
<evidence type="ECO:0000259" key="4">
    <source>
        <dbReference type="PROSITE" id="PS51180"/>
    </source>
</evidence>
<dbReference type="PANTHER" id="PTHR23030">
    <property type="entry name" value="PCD6 INTERACTING PROTEIN-RELATED"/>
    <property type="match status" value="1"/>
</dbReference>
<dbReference type="PROSITE" id="PS51180">
    <property type="entry name" value="BRO1"/>
    <property type="match status" value="1"/>
</dbReference>
<dbReference type="Gene3D" id="1.20.140.50">
    <property type="entry name" value="alix/aip1 like domains"/>
    <property type="match status" value="1"/>
</dbReference>
<dbReference type="GO" id="GO:0005768">
    <property type="term" value="C:endosome"/>
    <property type="evidence" value="ECO:0007669"/>
    <property type="project" value="TreeGrafter"/>
</dbReference>
<feature type="domain" description="BRO1" evidence="4">
    <location>
        <begin position="3"/>
        <end position="409"/>
    </location>
</feature>
<dbReference type="Gene3D" id="1.25.40.280">
    <property type="entry name" value="alix/aip1 like domains"/>
    <property type="match status" value="1"/>
</dbReference>
<gene>
    <name evidence="5" type="ORF">MIND_00242900</name>
</gene>
<reference evidence="5" key="1">
    <citation type="submission" date="2020-05" db="EMBL/GenBank/DDBJ databases">
        <title>Mycena genomes resolve the evolution of fungal bioluminescence.</title>
        <authorList>
            <person name="Tsai I.J."/>
        </authorList>
    </citation>
    <scope>NUCLEOTIDE SEQUENCE</scope>
    <source>
        <strain evidence="5">171206Taipei</strain>
    </source>
</reference>
<evidence type="ECO:0000313" key="6">
    <source>
        <dbReference type="Proteomes" id="UP000636479"/>
    </source>
</evidence>